<evidence type="ECO:0000313" key="1">
    <source>
        <dbReference type="Proteomes" id="UP000887565"/>
    </source>
</evidence>
<keyword evidence="1" id="KW-1185">Reference proteome</keyword>
<dbReference type="Proteomes" id="UP000887565">
    <property type="component" value="Unplaced"/>
</dbReference>
<accession>A0A915IXC7</accession>
<dbReference type="WBParaSite" id="nRc.2.0.1.t18417-RA">
    <property type="protein sequence ID" value="nRc.2.0.1.t18417-RA"/>
    <property type="gene ID" value="nRc.2.0.1.g18417"/>
</dbReference>
<organism evidence="1 2">
    <name type="scientific">Romanomermis culicivorax</name>
    <name type="common">Nematode worm</name>
    <dbReference type="NCBI Taxonomy" id="13658"/>
    <lineage>
        <taxon>Eukaryota</taxon>
        <taxon>Metazoa</taxon>
        <taxon>Ecdysozoa</taxon>
        <taxon>Nematoda</taxon>
        <taxon>Enoplea</taxon>
        <taxon>Dorylaimia</taxon>
        <taxon>Mermithida</taxon>
        <taxon>Mermithoidea</taxon>
        <taxon>Mermithidae</taxon>
        <taxon>Romanomermis</taxon>
    </lineage>
</organism>
<sequence>MGSVASRDQNDQKIVAGKCHTNDKTIEPTDWNNEVITSVQTRLQIIVQFTCIRIYANNFLGHKKEKNFSVHPHYLRTIFNSDIPHEETEDRLACPVAVLWNDGAKSKLQQIPNSLQNNSIGKQVLFHICVHFLRQYTSPLKRLENEDNALYALVSLHGSCRHLAIEFLDITQKILRFQNIDYPSEDYFPLEYYSKKSVDLVKREKLG</sequence>
<reference evidence="2" key="1">
    <citation type="submission" date="2022-11" db="UniProtKB">
        <authorList>
            <consortium name="WormBaseParasite"/>
        </authorList>
    </citation>
    <scope>IDENTIFICATION</scope>
</reference>
<name>A0A915IXC7_ROMCU</name>
<dbReference type="AlphaFoldDB" id="A0A915IXC7"/>
<protein>
    <submittedName>
        <fullName evidence="2">Uncharacterized protein</fullName>
    </submittedName>
</protein>
<evidence type="ECO:0000313" key="2">
    <source>
        <dbReference type="WBParaSite" id="nRc.2.0.1.t18417-RA"/>
    </source>
</evidence>
<proteinExistence type="predicted"/>